<protein>
    <recommendedName>
        <fullName evidence="4">Conjugal transfer mating pair stabilization protein TraN</fullName>
    </recommendedName>
</protein>
<accession>A0ABX7K4A4</accession>
<name>A0ABX7K4A4_9PSED</name>
<proteinExistence type="predicted"/>
<dbReference type="Proteomes" id="UP000663249">
    <property type="component" value="Plasmid pSDM007"/>
</dbReference>
<evidence type="ECO:0000313" key="2">
    <source>
        <dbReference type="EMBL" id="QSB42485.1"/>
    </source>
</evidence>
<organism evidence="2 3">
    <name type="scientific">Pseudomonas hygromyciniae</name>
    <dbReference type="NCBI Taxonomy" id="2812000"/>
    <lineage>
        <taxon>Bacteria</taxon>
        <taxon>Pseudomonadati</taxon>
        <taxon>Pseudomonadota</taxon>
        <taxon>Gammaproteobacteria</taxon>
        <taxon>Pseudomonadales</taxon>
        <taxon>Pseudomonadaceae</taxon>
        <taxon>Pseudomonas</taxon>
    </lineage>
</organism>
<evidence type="ECO:0008006" key="4">
    <source>
        <dbReference type="Google" id="ProtNLM"/>
    </source>
</evidence>
<keyword evidence="1" id="KW-0732">Signal</keyword>
<reference evidence="2 3" key="1">
    <citation type="submission" date="2021-02" db="EMBL/GenBank/DDBJ databases">
        <title>Genomic and phenotypic characterization of Pseudomonas hygromyciniae, a novel bacterial species discovered from a commercially purchased antibiotic vial.</title>
        <authorList>
            <person name="Turner T.L."/>
            <person name="Mitra S.D."/>
            <person name="Kochan T.J."/>
            <person name="Pincus N.B."/>
            <person name="Lebrun-Corbin M."/>
            <person name="Cheung B."/>
            <person name="Gatesy S.W."/>
            <person name="Afzal T."/>
            <person name="Ozer E.A."/>
            <person name="Hauser A.R."/>
        </authorList>
    </citation>
    <scope>NUCLEOTIDE SEQUENCE [LARGE SCALE GENOMIC DNA]</scope>
    <source>
        <strain evidence="2 3">SDM007</strain>
        <plasmid evidence="2 3">pSDM007</plasmid>
    </source>
</reference>
<dbReference type="EMBL" id="CP070507">
    <property type="protein sequence ID" value="QSB42485.1"/>
    <property type="molecule type" value="Genomic_DNA"/>
</dbReference>
<feature type="signal peptide" evidence="1">
    <location>
        <begin position="1"/>
        <end position="20"/>
    </location>
</feature>
<keyword evidence="2" id="KW-0614">Plasmid</keyword>
<feature type="chain" id="PRO_5046562805" description="Conjugal transfer mating pair stabilization protein TraN" evidence="1">
    <location>
        <begin position="21"/>
        <end position="556"/>
    </location>
</feature>
<evidence type="ECO:0000256" key="1">
    <source>
        <dbReference type="SAM" id="SignalP"/>
    </source>
</evidence>
<keyword evidence="3" id="KW-1185">Reference proteome</keyword>
<geneLocation type="plasmid" evidence="2 3">
    <name>pSDM007</name>
</geneLocation>
<evidence type="ECO:0000313" key="3">
    <source>
        <dbReference type="Proteomes" id="UP000663249"/>
    </source>
</evidence>
<gene>
    <name evidence="2" type="ORF">JTY93_28380</name>
</gene>
<sequence>MVNVTVIGLYLNSMTFTAWADAVTAGSSAGQSVGQQVLQAFDGGDASVTLQDLFPDLGDTASLEKVYGDDVKTIDMGIQANTRLKSESSAEGDAYRTLIDSGNRLSVDLSKDPMLNQADKVRSPEFMDGFKQNFSDCKRTDVFETVTKNAHVANYKTCERVVDQGGSVEFTHDYKVGVVEYVSGQPNFQSCGVGCLYIWVGTVGDNYWSGQCKIFEEYTRFRVLAKDSIISATVDNAVFDDYFEVVFDDKVLWSHTPGVFPPETAGGCERSTNWNVSPGADITDKFTESNDVITFKTRTSVTGRGEGYARIKIIYDPAKAFVDNGWGPKERLPMFNMIDDGFCKDSQISCTSMPDVDANGCIEKNGARVCGSDMTSSPHSSIDPLCEKATVSAECSFYKGPMECYRDANGNEQCPTNGAESCGVNHDIKIASQALVGRFAANGRDIATAELDFVAGTWKTISPSDGTLFNGSVSKADYKEYCTDKVSQIDSMGIGLWPEHGLGGILDTSINQRIIQAPTCENGLKAIIQIQDTKSDGDLEFVLSGEVRFRMGGRKN</sequence>
<dbReference type="RefSeq" id="WP_205478264.1">
    <property type="nucleotide sequence ID" value="NZ_CP070507.1"/>
</dbReference>